<organism evidence="2 3">
    <name type="scientific">Propioniciclava coleopterorum</name>
    <dbReference type="NCBI Taxonomy" id="2714937"/>
    <lineage>
        <taxon>Bacteria</taxon>
        <taxon>Bacillati</taxon>
        <taxon>Actinomycetota</taxon>
        <taxon>Actinomycetes</taxon>
        <taxon>Propionibacteriales</taxon>
        <taxon>Propionibacteriaceae</taxon>
        <taxon>Propioniciclava</taxon>
    </lineage>
</organism>
<proteinExistence type="predicted"/>
<feature type="transmembrane region" description="Helical" evidence="1">
    <location>
        <begin position="87"/>
        <end position="111"/>
    </location>
</feature>
<dbReference type="EMBL" id="CP049865">
    <property type="protein sequence ID" value="QIK72901.1"/>
    <property type="molecule type" value="Genomic_DNA"/>
</dbReference>
<keyword evidence="3" id="KW-1185">Reference proteome</keyword>
<feature type="transmembrane region" description="Helical" evidence="1">
    <location>
        <begin position="41"/>
        <end position="60"/>
    </location>
</feature>
<feature type="transmembrane region" description="Helical" evidence="1">
    <location>
        <begin position="193"/>
        <end position="215"/>
    </location>
</feature>
<keyword evidence="1" id="KW-0472">Membrane</keyword>
<feature type="transmembrane region" description="Helical" evidence="1">
    <location>
        <begin position="123"/>
        <end position="146"/>
    </location>
</feature>
<dbReference type="InterPro" id="IPR025699">
    <property type="entry name" value="ABC2_memb-like"/>
</dbReference>
<sequence>MAATWRFAGLDLRALWPYYRAMAFPVVLILVALGVTTGEPGGLIVAMAMAACIFVPQYLFSLDERSRLDTLYAVLGIPRAAVVRGRYLSTLAIAGAFMLLGVAGALVVAAVRGLPVTAGELALMAGVGVLMMAVILAGTLPLPFALGQTRARFAALGLAGGVTLVLALVALLAPGALSAALDALASWHPAAVATGLAMVAGALLAGSIALSTALYGRRDL</sequence>
<evidence type="ECO:0000313" key="2">
    <source>
        <dbReference type="EMBL" id="QIK72901.1"/>
    </source>
</evidence>
<feature type="transmembrane region" description="Helical" evidence="1">
    <location>
        <begin position="16"/>
        <end position="35"/>
    </location>
</feature>
<gene>
    <name evidence="2" type="ORF">G7070_12275</name>
</gene>
<protein>
    <submittedName>
        <fullName evidence="2">ABC-2 transporter permease</fullName>
    </submittedName>
</protein>
<dbReference type="Proteomes" id="UP000501058">
    <property type="component" value="Chromosome"/>
</dbReference>
<evidence type="ECO:0000256" key="1">
    <source>
        <dbReference type="SAM" id="Phobius"/>
    </source>
</evidence>
<keyword evidence="1" id="KW-1133">Transmembrane helix</keyword>
<feature type="transmembrane region" description="Helical" evidence="1">
    <location>
        <begin position="153"/>
        <end position="173"/>
    </location>
</feature>
<name>A0A6G7Y8E6_9ACTN</name>
<dbReference type="Pfam" id="PF13346">
    <property type="entry name" value="ABC2_membrane_5"/>
    <property type="match status" value="1"/>
</dbReference>
<dbReference type="RefSeq" id="WP_166233973.1">
    <property type="nucleotide sequence ID" value="NZ_CP049865.1"/>
</dbReference>
<accession>A0A6G7Y8E6</accession>
<dbReference type="KEGG" id="prv:G7070_12275"/>
<reference evidence="2 3" key="1">
    <citation type="submission" date="2020-03" db="EMBL/GenBank/DDBJ databases">
        <title>Propioniciclava sp. nov., isolated from Hydrophilus acuminatus.</title>
        <authorList>
            <person name="Hyun D.-W."/>
            <person name="Bae J.-W."/>
        </authorList>
    </citation>
    <scope>NUCLEOTIDE SEQUENCE [LARGE SCALE GENOMIC DNA]</scope>
    <source>
        <strain evidence="2 3">HDW11</strain>
    </source>
</reference>
<dbReference type="AlphaFoldDB" id="A0A6G7Y8E6"/>
<evidence type="ECO:0000313" key="3">
    <source>
        <dbReference type="Proteomes" id="UP000501058"/>
    </source>
</evidence>
<keyword evidence="1" id="KW-0812">Transmembrane</keyword>